<dbReference type="InterPro" id="IPR050588">
    <property type="entry name" value="WNK_Ser-Thr_kinase"/>
</dbReference>
<dbReference type="GO" id="GO:0004672">
    <property type="term" value="F:protein kinase activity"/>
    <property type="evidence" value="ECO:0007669"/>
    <property type="project" value="InterPro"/>
</dbReference>
<organism evidence="2 3">
    <name type="scientific">Strongyloides stercoralis</name>
    <name type="common">Threadworm</name>
    <dbReference type="NCBI Taxonomy" id="6248"/>
    <lineage>
        <taxon>Eukaryota</taxon>
        <taxon>Metazoa</taxon>
        <taxon>Ecdysozoa</taxon>
        <taxon>Nematoda</taxon>
        <taxon>Chromadorea</taxon>
        <taxon>Rhabditida</taxon>
        <taxon>Tylenchina</taxon>
        <taxon>Panagrolaimomorpha</taxon>
        <taxon>Strongyloidoidea</taxon>
        <taxon>Strongyloididae</taxon>
        <taxon>Strongyloides</taxon>
    </lineage>
</organism>
<dbReference type="Gene3D" id="3.30.200.20">
    <property type="entry name" value="Phosphorylase Kinase, domain 1"/>
    <property type="match status" value="1"/>
</dbReference>
<accession>A0AAF5DMK2</accession>
<dbReference type="SUPFAM" id="SSF56112">
    <property type="entry name" value="Protein kinase-like (PK-like)"/>
    <property type="match status" value="1"/>
</dbReference>
<dbReference type="AlphaFoldDB" id="A0AAF5DMK2"/>
<dbReference type="PROSITE" id="PS00108">
    <property type="entry name" value="PROTEIN_KINASE_ST"/>
    <property type="match status" value="1"/>
</dbReference>
<feature type="domain" description="Protein kinase" evidence="1">
    <location>
        <begin position="203"/>
        <end position="465"/>
    </location>
</feature>
<dbReference type="Gene3D" id="3.90.550.10">
    <property type="entry name" value="Spore Coat Polysaccharide Biosynthesis Protein SpsA, Chain A"/>
    <property type="match status" value="1"/>
</dbReference>
<keyword evidence="2" id="KW-1185">Reference proteome</keyword>
<reference evidence="3" key="1">
    <citation type="submission" date="2024-02" db="UniProtKB">
        <authorList>
            <consortium name="WormBaseParasite"/>
        </authorList>
    </citation>
    <scope>IDENTIFICATION</scope>
</reference>
<dbReference type="PANTHER" id="PTHR13902">
    <property type="entry name" value="SERINE/THREONINE-PROTEIN KINASE WNK WITH NO LYSINE -RELATED"/>
    <property type="match status" value="1"/>
</dbReference>
<name>A0AAF5DMK2_STRER</name>
<dbReference type="SMART" id="SM00220">
    <property type="entry name" value="S_TKc"/>
    <property type="match status" value="1"/>
</dbReference>
<evidence type="ECO:0000313" key="3">
    <source>
        <dbReference type="WBParaSite" id="TCONS_00015811.p1"/>
    </source>
</evidence>
<dbReference type="InterPro" id="IPR004988">
    <property type="entry name" value="DUF273"/>
</dbReference>
<evidence type="ECO:0000313" key="2">
    <source>
        <dbReference type="Proteomes" id="UP000035681"/>
    </source>
</evidence>
<dbReference type="Pfam" id="PF00069">
    <property type="entry name" value="Pkinase"/>
    <property type="match status" value="1"/>
</dbReference>
<protein>
    <submittedName>
        <fullName evidence="3">Nucleotide-diphospho-sugar transferase domain-containing protein</fullName>
    </submittedName>
</protein>
<dbReference type="GO" id="GO:0005524">
    <property type="term" value="F:ATP binding"/>
    <property type="evidence" value="ECO:0007669"/>
    <property type="project" value="InterPro"/>
</dbReference>
<dbReference type="Gene3D" id="1.10.510.10">
    <property type="entry name" value="Transferase(Phosphotransferase) domain 1"/>
    <property type="match status" value="1"/>
</dbReference>
<sequence>MATNVKDDIKPNCLTNYTKNNSEVIINETMENSSFLNNMNEIKKKSDIFKKLNFISCSKNNTISAEKKRELWRKNSKPRLEKTFMSLEIADNINAINRTNNERKKSNNDYTTSELLNNKNFQSNNKHELLFTLSNEAIYNENKESIEKQYVDNKELFLPDKKNIPLLIKKKDNEKNLNNNSFTSIETGPELKIIDCSPNGKYFQFNEQIGKGSYKNVYKGYDKKSKIYVAWCETNYAHLMSRSIEKVREEIYILSLLSHQNILPLLDYWEYKIKGVKETNIVMITEYFDTGSLKNHIKTLEYVSKNSIKIWGKQILNGLKYLHTHDPVILHRDLKCDNIFYDKRSNIVKIGDLGYTVFKGNFNYETVIGTPEFMAPEMFTENYDEGVDIYAFGMCLLEMVTGEYPYQECHNPNDLFKLISNNIKPLCLNKVKNTYKNIKLIIERCIRNKRNERWDIDEILQDQFFFEYKNYDIKIKALCYDKYLLSDEKILILEVIDNSIKNKKEIADSSKYLSLFTFDCENENCSEVANRLINDFDIDIKLKDQLIIQLEKYVKITKIRQKYRKIEKENELLSDDIKIRNNNMYTMNTKIQNYGFEIYRVISMVSPTFLEVLKECKINYKFDNDKNAQLIIVKTITTIDTNDKIFYTLFIYKKQQALIITTVKSFIPERIVKSLVNINVISENVGSKIVLILKAVITKIEKLLLKYLPIKMRFSFEDSSIKSEQVKYIKINKNKINRKMFSLESTNEINLLQKSLIVSTPKQWKHKKIYKNWNILTEGKLCLSINELEKKIFEEDGNFSLEKSTISALFENFTPNLFSSTSYCIQFDKDNISHHITANDYETFFNVFNNDFNKFIQECHFLNALTVIDIENKINEYYTCIKLTQKRSLTMKKSKTFSEPSMQNNNNIQKTPKKAAPKHFQISKVCLEENVIEKNLKINLRKRSTTVCTPITIDISKQLEVANDRSLTSKILNDKKVSSSNDDSNYEENLDNFDELFSTFETRKKSFINKNMYKIKKIKDNLVNASDGAIDGNIFINSKNKPEISIKETSNNSPTIINLNCIESENKNNSLNISNTAKDKEKNSKIFIIDEKKPENNIVTSHVIINDEPKEHTFSVIKLQKNSPITNDFKDESFYEEKYTIAKNKKLYKANSLKNDCNFVDDVSIVEKKKVAEISKKLAELLNNEDEMKNNPTIESNKIEVKPNIYNITIISIVDTEDLSNYELAFQTTKCYSLVYGYNFISVNINNHKDILSKCNQNDFMFKRHCFLSYYLKEVISYSKYVLFIDADIGVINPIHNLIKYLPNGNEEILFEERIFNYEISAGSYFIRNNYYTRNLLLKWAEFEKYIPNSFTGSDNVALHPYLLKYIPKKYKNGTDLCNKIWSNSKSFYDTERYVACIRYFMNNYFKKTNNSNDDEYYLDNGRIKIIKKLSKRKWVRDVWLIDSQFSKDDFMFHGLKKSVINSNSFGSWKQVIYLNAFNISKCDNENFYKNWLYDINLLKSNNDIKNKLKILIDNVDRKFENIVNNLNIKIYDDILE</sequence>
<dbReference type="PROSITE" id="PS50011">
    <property type="entry name" value="PROTEIN_KINASE_DOM"/>
    <property type="match status" value="1"/>
</dbReference>
<dbReference type="InterPro" id="IPR011009">
    <property type="entry name" value="Kinase-like_dom_sf"/>
</dbReference>
<dbReference type="Pfam" id="PF03314">
    <property type="entry name" value="DUF273"/>
    <property type="match status" value="1"/>
</dbReference>
<dbReference type="Proteomes" id="UP000035681">
    <property type="component" value="Unplaced"/>
</dbReference>
<evidence type="ECO:0000259" key="1">
    <source>
        <dbReference type="PROSITE" id="PS50011"/>
    </source>
</evidence>
<dbReference type="InterPro" id="IPR029044">
    <property type="entry name" value="Nucleotide-diphossugar_trans"/>
</dbReference>
<dbReference type="WBParaSite" id="TCONS_00015811.p1">
    <property type="protein sequence ID" value="TCONS_00015811.p1"/>
    <property type="gene ID" value="XLOC_010575"/>
</dbReference>
<dbReference type="InterPro" id="IPR008271">
    <property type="entry name" value="Ser/Thr_kinase_AS"/>
</dbReference>
<proteinExistence type="predicted"/>
<dbReference type="InterPro" id="IPR000719">
    <property type="entry name" value="Prot_kinase_dom"/>
</dbReference>